<gene>
    <name evidence="3" type="ORF">CXB51_009672</name>
</gene>
<dbReference type="OrthoDB" id="995913at2759"/>
<dbReference type="EMBL" id="JAHUZN010000005">
    <property type="protein sequence ID" value="KAG8492360.1"/>
    <property type="molecule type" value="Genomic_DNA"/>
</dbReference>
<dbReference type="PANTHER" id="PTHR33463:SF212">
    <property type="entry name" value="AND NB-ARC DOMAINS-CONTAINING DISEASE RESISTANCE PROTEIN, PUTATIVE-RELATED"/>
    <property type="match status" value="1"/>
</dbReference>
<feature type="domain" description="Disease resistance protein At4g27190-like leucine-rich repeats" evidence="2">
    <location>
        <begin position="144"/>
        <end position="252"/>
    </location>
</feature>
<evidence type="ECO:0000313" key="3">
    <source>
        <dbReference type="EMBL" id="KAG8492360.1"/>
    </source>
</evidence>
<dbReference type="InterPro" id="IPR050905">
    <property type="entry name" value="Plant_NBS-LRR"/>
</dbReference>
<comment type="caution">
    <text evidence="3">The sequence shown here is derived from an EMBL/GenBank/DDBJ whole genome shotgun (WGS) entry which is preliminary data.</text>
</comment>
<name>A0A8J5Z1Q2_9ROSI</name>
<evidence type="ECO:0000313" key="4">
    <source>
        <dbReference type="Proteomes" id="UP000701853"/>
    </source>
</evidence>
<accession>A0A8J5Z1Q2</accession>
<organism evidence="3 4">
    <name type="scientific">Gossypium anomalum</name>
    <dbReference type="NCBI Taxonomy" id="47600"/>
    <lineage>
        <taxon>Eukaryota</taxon>
        <taxon>Viridiplantae</taxon>
        <taxon>Streptophyta</taxon>
        <taxon>Embryophyta</taxon>
        <taxon>Tracheophyta</taxon>
        <taxon>Spermatophyta</taxon>
        <taxon>Magnoliopsida</taxon>
        <taxon>eudicotyledons</taxon>
        <taxon>Gunneridae</taxon>
        <taxon>Pentapetalae</taxon>
        <taxon>rosids</taxon>
        <taxon>malvids</taxon>
        <taxon>Malvales</taxon>
        <taxon>Malvaceae</taxon>
        <taxon>Malvoideae</taxon>
        <taxon>Gossypium</taxon>
    </lineage>
</organism>
<evidence type="ECO:0000256" key="1">
    <source>
        <dbReference type="ARBA" id="ARBA00022821"/>
    </source>
</evidence>
<protein>
    <recommendedName>
        <fullName evidence="2">Disease resistance protein At4g27190-like leucine-rich repeats domain-containing protein</fullName>
    </recommendedName>
</protein>
<dbReference type="PANTHER" id="PTHR33463">
    <property type="entry name" value="NB-ARC DOMAIN-CONTAINING PROTEIN-RELATED"/>
    <property type="match status" value="1"/>
</dbReference>
<reference evidence="3 4" key="1">
    <citation type="journal article" date="2021" name="bioRxiv">
        <title>The Gossypium anomalum genome as a resource for cotton improvement and evolutionary analysis of hybrid incompatibility.</title>
        <authorList>
            <person name="Grover C.E."/>
            <person name="Yuan D."/>
            <person name="Arick M.A."/>
            <person name="Miller E.R."/>
            <person name="Hu G."/>
            <person name="Peterson D.G."/>
            <person name="Wendel J.F."/>
            <person name="Udall J.A."/>
        </authorList>
    </citation>
    <scope>NUCLEOTIDE SEQUENCE [LARGE SCALE GENOMIC DNA]</scope>
    <source>
        <strain evidence="3">JFW-Udall</strain>
        <tissue evidence="3">Leaf</tissue>
    </source>
</reference>
<dbReference type="Proteomes" id="UP000701853">
    <property type="component" value="Chromosome 5"/>
</dbReference>
<dbReference type="InterPro" id="IPR057135">
    <property type="entry name" value="At4g27190-like_LRR"/>
</dbReference>
<dbReference type="Gene3D" id="3.80.10.10">
    <property type="entry name" value="Ribonuclease Inhibitor"/>
    <property type="match status" value="1"/>
</dbReference>
<dbReference type="AlphaFoldDB" id="A0A8J5Z1Q2"/>
<dbReference type="InterPro" id="IPR032675">
    <property type="entry name" value="LRR_dom_sf"/>
</dbReference>
<keyword evidence="4" id="KW-1185">Reference proteome</keyword>
<dbReference type="SUPFAM" id="SSF52058">
    <property type="entry name" value="L domain-like"/>
    <property type="match status" value="1"/>
</dbReference>
<evidence type="ECO:0000259" key="2">
    <source>
        <dbReference type="Pfam" id="PF23247"/>
    </source>
</evidence>
<sequence>MLQELKKLDLCWTSIEEAPEGMDMLIKLRYIDLEVRTLKEIPTRLLPKLVHLQHLSFDVTNRQTSLKVEVSIAPLFVNPTIDKRLTIRGVHKWEGILCVVSLSSFTSSSAHPFQSLKVLILQDLPKLSTLTIKDEGFGSTSTLAPAATFSHLKEIVIINCSSMKMLLPNLQNLEEIYVSRYDEIVEILVATTSEVEEKGSDALIKLYLPKLIDLTLSKLPNLKRICSKSGVMVCDSLEVINVIPDCDKLKRIPLFVPLIVNGQPFAYAPPSLIINSTMVEIIGVG</sequence>
<dbReference type="Pfam" id="PF23247">
    <property type="entry name" value="LRR_RPS2"/>
    <property type="match status" value="1"/>
</dbReference>
<keyword evidence="1" id="KW-0611">Plant defense</keyword>
<proteinExistence type="predicted"/>